<dbReference type="InterPro" id="IPR023210">
    <property type="entry name" value="NADP_OxRdtase_dom"/>
</dbReference>
<name>A0A6J6P3M8_9ZZZZ</name>
<dbReference type="AlphaFoldDB" id="A0A6J6P3M8"/>
<dbReference type="GO" id="GO:0016491">
    <property type="term" value="F:oxidoreductase activity"/>
    <property type="evidence" value="ECO:0007669"/>
    <property type="project" value="InterPro"/>
</dbReference>
<dbReference type="Gene3D" id="3.20.20.100">
    <property type="entry name" value="NADP-dependent oxidoreductase domain"/>
    <property type="match status" value="1"/>
</dbReference>
<dbReference type="CDD" id="cd19152">
    <property type="entry name" value="AKR_AKR15A"/>
    <property type="match status" value="1"/>
</dbReference>
<evidence type="ECO:0000313" key="2">
    <source>
        <dbReference type="EMBL" id="CAB4691074.1"/>
    </source>
</evidence>
<dbReference type="EMBL" id="CAEZXQ010000043">
    <property type="protein sequence ID" value="CAB4691074.1"/>
    <property type="molecule type" value="Genomic_DNA"/>
</dbReference>
<dbReference type="GO" id="GO:0005829">
    <property type="term" value="C:cytosol"/>
    <property type="evidence" value="ECO:0007669"/>
    <property type="project" value="TreeGrafter"/>
</dbReference>
<reference evidence="2" key="1">
    <citation type="submission" date="2020-05" db="EMBL/GenBank/DDBJ databases">
        <authorList>
            <person name="Chiriac C."/>
            <person name="Salcher M."/>
            <person name="Ghai R."/>
            <person name="Kavagutti S V."/>
        </authorList>
    </citation>
    <scope>NUCLEOTIDE SEQUENCE</scope>
</reference>
<dbReference type="PANTHER" id="PTHR42686:SF1">
    <property type="entry name" value="GH17980P-RELATED"/>
    <property type="match status" value="1"/>
</dbReference>
<evidence type="ECO:0000259" key="1">
    <source>
        <dbReference type="Pfam" id="PF00248"/>
    </source>
</evidence>
<dbReference type="Pfam" id="PF00248">
    <property type="entry name" value="Aldo_ket_red"/>
    <property type="match status" value="1"/>
</dbReference>
<protein>
    <submittedName>
        <fullName evidence="2">Unannotated protein</fullName>
    </submittedName>
</protein>
<proteinExistence type="predicted"/>
<dbReference type="PANTHER" id="PTHR42686">
    <property type="entry name" value="GH17980P-RELATED"/>
    <property type="match status" value="1"/>
</dbReference>
<accession>A0A6J6P3M8</accession>
<sequence length="330" mass="35519">MARHSELVKIPRIDLYVTKLALGTAPMGGWPATVAESDAEATILAATESGINYFDTAPLYGHGVAERRLGAGLNKSGKKIVISTKVGRVLNKVDPNNPVPDTSLSGFADKDPDVVPVFDFSRDAILRSIEGSLKRLKIDAIDIVYIHDADDRIGEAITNSYPVLDELRSQGVIKGVGVGMNYCAPSITAVKEMDLDIILIAGRFSLLDQSAQEQLFKECLKKNTAVVVGGVYNSGILANPVAGANYDYVPASDELIKKAQQIQQLLADFHIPITAAAIQFPLRHPAVVSVLTGSRTAREINSNIADFDRDIPAAVWDALDESGLVNRIEL</sequence>
<feature type="domain" description="NADP-dependent oxidoreductase" evidence="1">
    <location>
        <begin position="19"/>
        <end position="321"/>
    </location>
</feature>
<dbReference type="InterPro" id="IPR020471">
    <property type="entry name" value="AKR"/>
</dbReference>
<dbReference type="SUPFAM" id="SSF51430">
    <property type="entry name" value="NAD(P)-linked oxidoreductase"/>
    <property type="match status" value="1"/>
</dbReference>
<organism evidence="2">
    <name type="scientific">freshwater metagenome</name>
    <dbReference type="NCBI Taxonomy" id="449393"/>
    <lineage>
        <taxon>unclassified sequences</taxon>
        <taxon>metagenomes</taxon>
        <taxon>ecological metagenomes</taxon>
    </lineage>
</organism>
<gene>
    <name evidence="2" type="ORF">UFOPK2576_00429</name>
</gene>
<dbReference type="InterPro" id="IPR036812">
    <property type="entry name" value="NAD(P)_OxRdtase_dom_sf"/>
</dbReference>